<name>A0A9D4M1Z9_DREPO</name>
<keyword evidence="1" id="KW-0646">Protease inhibitor</keyword>
<feature type="chain" id="PRO_5039261233" description="Kazal-like domain-containing protein" evidence="4">
    <location>
        <begin position="20"/>
        <end position="82"/>
    </location>
</feature>
<proteinExistence type="predicted"/>
<dbReference type="EMBL" id="JAIWYP010000002">
    <property type="protein sequence ID" value="KAH3869345.1"/>
    <property type="molecule type" value="Genomic_DNA"/>
</dbReference>
<dbReference type="Proteomes" id="UP000828390">
    <property type="component" value="Unassembled WGS sequence"/>
</dbReference>
<accession>A0A9D4M1Z9</accession>
<dbReference type="Pfam" id="PF00050">
    <property type="entry name" value="Kazal_1"/>
    <property type="match status" value="1"/>
</dbReference>
<keyword evidence="2" id="KW-0722">Serine protease inhibitor</keyword>
<comment type="caution">
    <text evidence="6">The sequence shown here is derived from an EMBL/GenBank/DDBJ whole genome shotgun (WGS) entry which is preliminary data.</text>
</comment>
<dbReference type="InterPro" id="IPR050653">
    <property type="entry name" value="Prot_Inhib_GrowthFact_Antg"/>
</dbReference>
<dbReference type="AlphaFoldDB" id="A0A9D4M1Z9"/>
<gene>
    <name evidence="6" type="ORF">DPMN_032508</name>
</gene>
<evidence type="ECO:0000313" key="6">
    <source>
        <dbReference type="EMBL" id="KAH3869345.1"/>
    </source>
</evidence>
<evidence type="ECO:0000256" key="4">
    <source>
        <dbReference type="SAM" id="SignalP"/>
    </source>
</evidence>
<dbReference type="Gene3D" id="3.30.60.30">
    <property type="match status" value="1"/>
</dbReference>
<sequence>MKVCATVAALYVLLVGITAKALPRQIGESCPLFCPALYAPLCGSDGKTYDNNCLFHRAQCMDQTGSLTIVSHRSCDDELVAS</sequence>
<organism evidence="6 7">
    <name type="scientific">Dreissena polymorpha</name>
    <name type="common">Zebra mussel</name>
    <name type="synonym">Mytilus polymorpha</name>
    <dbReference type="NCBI Taxonomy" id="45954"/>
    <lineage>
        <taxon>Eukaryota</taxon>
        <taxon>Metazoa</taxon>
        <taxon>Spiralia</taxon>
        <taxon>Lophotrochozoa</taxon>
        <taxon>Mollusca</taxon>
        <taxon>Bivalvia</taxon>
        <taxon>Autobranchia</taxon>
        <taxon>Heteroconchia</taxon>
        <taxon>Euheterodonta</taxon>
        <taxon>Imparidentia</taxon>
        <taxon>Neoheterodontei</taxon>
        <taxon>Myida</taxon>
        <taxon>Dreissenoidea</taxon>
        <taxon>Dreissenidae</taxon>
        <taxon>Dreissena</taxon>
    </lineage>
</organism>
<dbReference type="InterPro" id="IPR036058">
    <property type="entry name" value="Kazal_dom_sf"/>
</dbReference>
<evidence type="ECO:0000256" key="3">
    <source>
        <dbReference type="ARBA" id="ARBA00023157"/>
    </source>
</evidence>
<keyword evidence="4" id="KW-0732">Signal</keyword>
<keyword evidence="7" id="KW-1185">Reference proteome</keyword>
<dbReference type="PANTHER" id="PTHR10913">
    <property type="entry name" value="FOLLISTATIN-RELATED"/>
    <property type="match status" value="1"/>
</dbReference>
<dbReference type="SMART" id="SM00280">
    <property type="entry name" value="KAZAL"/>
    <property type="match status" value="1"/>
</dbReference>
<dbReference type="InterPro" id="IPR002350">
    <property type="entry name" value="Kazal_dom"/>
</dbReference>
<dbReference type="GO" id="GO:0004867">
    <property type="term" value="F:serine-type endopeptidase inhibitor activity"/>
    <property type="evidence" value="ECO:0007669"/>
    <property type="project" value="UniProtKB-KW"/>
</dbReference>
<reference evidence="6" key="2">
    <citation type="submission" date="2020-11" db="EMBL/GenBank/DDBJ databases">
        <authorList>
            <person name="McCartney M.A."/>
            <person name="Auch B."/>
            <person name="Kono T."/>
            <person name="Mallez S."/>
            <person name="Becker A."/>
            <person name="Gohl D.M."/>
            <person name="Silverstein K.A.T."/>
            <person name="Koren S."/>
            <person name="Bechman K.B."/>
            <person name="Herman A."/>
            <person name="Abrahante J.E."/>
            <person name="Garbe J."/>
        </authorList>
    </citation>
    <scope>NUCLEOTIDE SEQUENCE</scope>
    <source>
        <strain evidence="6">Duluth1</strain>
        <tissue evidence="6">Whole animal</tissue>
    </source>
</reference>
<dbReference type="PROSITE" id="PS51465">
    <property type="entry name" value="KAZAL_2"/>
    <property type="match status" value="1"/>
</dbReference>
<evidence type="ECO:0000256" key="2">
    <source>
        <dbReference type="ARBA" id="ARBA00022900"/>
    </source>
</evidence>
<feature type="signal peptide" evidence="4">
    <location>
        <begin position="1"/>
        <end position="19"/>
    </location>
</feature>
<dbReference type="SUPFAM" id="SSF100895">
    <property type="entry name" value="Kazal-type serine protease inhibitors"/>
    <property type="match status" value="1"/>
</dbReference>
<protein>
    <recommendedName>
        <fullName evidence="5">Kazal-like domain-containing protein</fullName>
    </recommendedName>
</protein>
<reference evidence="6" key="1">
    <citation type="journal article" date="2019" name="bioRxiv">
        <title>The Genome of the Zebra Mussel, Dreissena polymorpha: A Resource for Invasive Species Research.</title>
        <authorList>
            <person name="McCartney M.A."/>
            <person name="Auch B."/>
            <person name="Kono T."/>
            <person name="Mallez S."/>
            <person name="Zhang Y."/>
            <person name="Obille A."/>
            <person name="Becker A."/>
            <person name="Abrahante J.E."/>
            <person name="Garbe J."/>
            <person name="Badalamenti J.P."/>
            <person name="Herman A."/>
            <person name="Mangelson H."/>
            <person name="Liachko I."/>
            <person name="Sullivan S."/>
            <person name="Sone E.D."/>
            <person name="Koren S."/>
            <person name="Silverstein K.A.T."/>
            <person name="Beckman K.B."/>
            <person name="Gohl D.M."/>
        </authorList>
    </citation>
    <scope>NUCLEOTIDE SEQUENCE</scope>
    <source>
        <strain evidence="6">Duluth1</strain>
        <tissue evidence="6">Whole animal</tissue>
    </source>
</reference>
<dbReference type="PANTHER" id="PTHR10913:SF45">
    <property type="entry name" value="FOLLISTATIN, ISOFORM A-RELATED"/>
    <property type="match status" value="1"/>
</dbReference>
<feature type="domain" description="Kazal-like" evidence="5">
    <location>
        <begin position="24"/>
        <end position="77"/>
    </location>
</feature>
<evidence type="ECO:0000313" key="7">
    <source>
        <dbReference type="Proteomes" id="UP000828390"/>
    </source>
</evidence>
<keyword evidence="3" id="KW-1015">Disulfide bond</keyword>
<evidence type="ECO:0000256" key="1">
    <source>
        <dbReference type="ARBA" id="ARBA00022690"/>
    </source>
</evidence>
<evidence type="ECO:0000259" key="5">
    <source>
        <dbReference type="PROSITE" id="PS51465"/>
    </source>
</evidence>
<dbReference type="GO" id="GO:0005576">
    <property type="term" value="C:extracellular region"/>
    <property type="evidence" value="ECO:0007669"/>
    <property type="project" value="TreeGrafter"/>
</dbReference>
<dbReference type="CDD" id="cd00104">
    <property type="entry name" value="KAZAL_FS"/>
    <property type="match status" value="1"/>
</dbReference>